<feature type="disulfide bond" evidence="8">
    <location>
        <begin position="157"/>
        <end position="253"/>
    </location>
</feature>
<keyword evidence="5 7" id="KW-0479">Metal-binding</keyword>
<dbReference type="InterPro" id="IPR018195">
    <property type="entry name" value="Transferrin_Fe_BS"/>
</dbReference>
<keyword evidence="2" id="KW-0964">Secreted</keyword>
<feature type="disulfide bond" evidence="8">
    <location>
        <begin position="229"/>
        <end position="238"/>
    </location>
</feature>
<dbReference type="PANTHER" id="PTHR11485">
    <property type="entry name" value="TRANSFERRIN"/>
    <property type="match status" value="1"/>
</dbReference>
<dbReference type="PANTHER" id="PTHR11485:SF57">
    <property type="entry name" value="TRANSFERRIN"/>
    <property type="match status" value="1"/>
</dbReference>
<dbReference type="Gene3D" id="3.40.190.10">
    <property type="entry name" value="Periplasmic binding protein-like II"/>
    <property type="match status" value="4"/>
</dbReference>
<keyword evidence="11" id="KW-1185">Reference proteome</keyword>
<dbReference type="Pfam" id="PF00405">
    <property type="entry name" value="Transferrin"/>
    <property type="match status" value="2"/>
</dbReference>
<feature type="binding site" evidence="7">
    <location>
        <position position="449"/>
    </location>
    <ligand>
        <name>Fe(3+)</name>
        <dbReference type="ChEBI" id="CHEBI:29034"/>
        <label>1</label>
    </ligand>
</feature>
<feature type="binding site" evidence="6">
    <location>
        <position position="503"/>
    </location>
    <ligand>
        <name>hydrogencarbonate</name>
        <dbReference type="ChEBI" id="CHEBI:17544"/>
        <label>1</label>
    </ligand>
</feature>
<evidence type="ECO:0000256" key="7">
    <source>
        <dbReference type="PIRSR" id="PIRSR002549-3"/>
    </source>
</evidence>
<feature type="disulfide bond" evidence="8">
    <location>
        <begin position="544"/>
        <end position="567"/>
    </location>
</feature>
<dbReference type="GO" id="GO:0046872">
    <property type="term" value="F:metal ion binding"/>
    <property type="evidence" value="ECO:0007669"/>
    <property type="project" value="UniProtKB-KW"/>
</dbReference>
<proteinExistence type="inferred from homology"/>
<dbReference type="PROSITE" id="PS00205">
    <property type="entry name" value="TRANSFERRIN_LIKE_1"/>
    <property type="match status" value="1"/>
</dbReference>
<dbReference type="PRINTS" id="PR00422">
    <property type="entry name" value="TRANSFERRIN"/>
</dbReference>
<dbReference type="GO" id="GO:0005615">
    <property type="term" value="C:extracellular space"/>
    <property type="evidence" value="ECO:0007669"/>
    <property type="project" value="InterPro"/>
</dbReference>
<feature type="disulfide bond" evidence="8">
    <location>
        <begin position="296"/>
        <end position="309"/>
    </location>
</feature>
<feature type="disulfide bond" evidence="8">
    <location>
        <begin position="501"/>
        <end position="600"/>
    </location>
</feature>
<evidence type="ECO:0000313" key="10">
    <source>
        <dbReference type="EMBL" id="KAK5650957.1"/>
    </source>
</evidence>
<feature type="binding site" evidence="7">
    <location>
        <position position="99"/>
    </location>
    <ligand>
        <name>Fe(3+)</name>
        <dbReference type="ChEBI" id="CHEBI:29034"/>
        <label>1</label>
    </ligand>
</feature>
<organism evidence="10 11">
    <name type="scientific">Pyrocoelia pectoralis</name>
    <dbReference type="NCBI Taxonomy" id="417401"/>
    <lineage>
        <taxon>Eukaryota</taxon>
        <taxon>Metazoa</taxon>
        <taxon>Ecdysozoa</taxon>
        <taxon>Arthropoda</taxon>
        <taxon>Hexapoda</taxon>
        <taxon>Insecta</taxon>
        <taxon>Pterygota</taxon>
        <taxon>Neoptera</taxon>
        <taxon>Endopterygota</taxon>
        <taxon>Coleoptera</taxon>
        <taxon>Polyphaga</taxon>
        <taxon>Elateriformia</taxon>
        <taxon>Elateroidea</taxon>
        <taxon>Lampyridae</taxon>
        <taxon>Lampyrinae</taxon>
        <taxon>Pyrocoelia</taxon>
    </lineage>
</organism>
<feature type="domain" description="Transferrin-like" evidence="9">
    <location>
        <begin position="394"/>
        <end position="736"/>
    </location>
</feature>
<dbReference type="SMART" id="SM00094">
    <property type="entry name" value="TR_FER"/>
    <property type="match status" value="2"/>
</dbReference>
<feature type="binding site" evidence="7">
    <location>
        <position position="132"/>
    </location>
    <ligand>
        <name>Fe(3+)</name>
        <dbReference type="ChEBI" id="CHEBI:29034"/>
        <label>1</label>
    </ligand>
</feature>
<dbReference type="GO" id="GO:0005886">
    <property type="term" value="C:plasma membrane"/>
    <property type="evidence" value="ECO:0007669"/>
    <property type="project" value="TreeGrafter"/>
</dbReference>
<dbReference type="InterPro" id="IPR001156">
    <property type="entry name" value="Transferrin-like_dom"/>
</dbReference>
<feature type="disulfide bond" evidence="8">
    <location>
        <begin position="641"/>
        <end position="655"/>
    </location>
</feature>
<feature type="disulfide bond" evidence="8">
    <location>
        <begin position="59"/>
        <end position="75"/>
    </location>
</feature>
<feature type="domain" description="Transferrin-like" evidence="9">
    <location>
        <begin position="47"/>
        <end position="387"/>
    </location>
</feature>
<comment type="function">
    <text evidence="5">Transferrins are iron binding transport proteins which bind Fe(3+) ion in association with the binding of an anion, usually bicarbonate.</text>
</comment>
<dbReference type="SUPFAM" id="SSF53850">
    <property type="entry name" value="Periplasmic binding protein-like II"/>
    <property type="match status" value="2"/>
</dbReference>
<evidence type="ECO:0000256" key="2">
    <source>
        <dbReference type="ARBA" id="ARBA00022525"/>
    </source>
</evidence>
<protein>
    <recommendedName>
        <fullName evidence="5">Transferrin</fullName>
    </recommendedName>
</protein>
<keyword evidence="5" id="KW-0813">Transport</keyword>
<evidence type="ECO:0000256" key="4">
    <source>
        <dbReference type="ARBA" id="ARBA00023157"/>
    </source>
</evidence>
<comment type="subcellular location">
    <subcellularLocation>
        <location evidence="1">Secreted</location>
    </subcellularLocation>
</comment>
<feature type="disulfide bond" evidence="8">
    <location>
        <begin position="564"/>
        <end position="583"/>
    </location>
</feature>
<feature type="binding site" evidence="7">
    <location>
        <position position="663"/>
    </location>
    <ligand>
        <name>Fe(3+)</name>
        <dbReference type="ChEBI" id="CHEBI:29034"/>
        <label>1</label>
    </ligand>
</feature>
<keyword evidence="3" id="KW-0677">Repeat</keyword>
<dbReference type="PIRSF" id="PIRSF002549">
    <property type="entry name" value="Transferrin"/>
    <property type="match status" value="1"/>
</dbReference>
<evidence type="ECO:0000313" key="11">
    <source>
        <dbReference type="Proteomes" id="UP001329430"/>
    </source>
</evidence>
<feature type="disulfide bond" evidence="8">
    <location>
        <begin position="407"/>
        <end position="425"/>
    </location>
</feature>
<comment type="similarity">
    <text evidence="5">Belongs to the transferrin family.</text>
</comment>
<dbReference type="GO" id="GO:0006826">
    <property type="term" value="P:iron ion transport"/>
    <property type="evidence" value="ECO:0007669"/>
    <property type="project" value="UniProtKB-KW"/>
</dbReference>
<dbReference type="PROSITE" id="PS00207">
    <property type="entry name" value="TRANSFERRIN_LIKE_3"/>
    <property type="match status" value="1"/>
</dbReference>
<dbReference type="InterPro" id="IPR016357">
    <property type="entry name" value="Transferrin"/>
</dbReference>
<dbReference type="FunFam" id="3.40.190.10:FF:000095">
    <property type="entry name" value="Lactotransferrin"/>
    <property type="match status" value="1"/>
</dbReference>
<dbReference type="EMBL" id="JAVRBK010000001">
    <property type="protein sequence ID" value="KAK5650957.1"/>
    <property type="molecule type" value="Genomic_DNA"/>
</dbReference>
<keyword evidence="5" id="KW-0410">Iron transport</keyword>
<feature type="binding site" evidence="6">
    <location>
        <position position="166"/>
    </location>
    <ligand>
        <name>hydrogencarbonate</name>
        <dbReference type="ChEBI" id="CHEBI:17544"/>
        <label>1</label>
    </ligand>
</feature>
<evidence type="ECO:0000256" key="5">
    <source>
        <dbReference type="PIRNR" id="PIRNR002549"/>
    </source>
</evidence>
<dbReference type="GO" id="GO:0005769">
    <property type="term" value="C:early endosome"/>
    <property type="evidence" value="ECO:0007669"/>
    <property type="project" value="TreeGrafter"/>
</dbReference>
<feature type="binding site" evidence="7">
    <location>
        <position position="477"/>
    </location>
    <ligand>
        <name>Fe(3+)</name>
        <dbReference type="ChEBI" id="CHEBI:29034"/>
        <label>1</label>
    </ligand>
</feature>
<feature type="disulfide bond" evidence="8">
    <location>
        <begin position="397"/>
        <end position="434"/>
    </location>
</feature>
<dbReference type="PROSITE" id="PS51408">
    <property type="entry name" value="TRANSFERRIN_LIKE_4"/>
    <property type="match status" value="2"/>
</dbReference>
<dbReference type="Proteomes" id="UP001329430">
    <property type="component" value="Chromosome 1"/>
</dbReference>
<dbReference type="CDD" id="cd13529">
    <property type="entry name" value="PBP2_transferrin"/>
    <property type="match status" value="2"/>
</dbReference>
<feature type="binding site" evidence="7">
    <location>
        <position position="247"/>
    </location>
    <ligand>
        <name>Fe(3+)</name>
        <dbReference type="ChEBI" id="CHEBI:29034"/>
        <label>1</label>
    </ligand>
</feature>
<feature type="disulfide bond" evidence="8">
    <location>
        <begin position="206"/>
        <end position="232"/>
    </location>
</feature>
<feature type="binding site" evidence="6">
    <location>
        <position position="507"/>
    </location>
    <ligand>
        <name>hydrogencarbonate</name>
        <dbReference type="ChEBI" id="CHEBI:17544"/>
        <label>1</label>
    </ligand>
</feature>
<accession>A0AAN7ZUH2</accession>
<reference evidence="10 11" key="1">
    <citation type="journal article" date="2024" name="Insects">
        <title>An Improved Chromosome-Level Genome Assembly of the Firefly Pyrocoelia pectoralis.</title>
        <authorList>
            <person name="Fu X."/>
            <person name="Meyer-Rochow V.B."/>
            <person name="Ballantyne L."/>
            <person name="Zhu X."/>
        </authorList>
    </citation>
    <scope>NUCLEOTIDE SEQUENCE [LARGE SCALE GENOMIC DNA]</scope>
    <source>
        <strain evidence="10">XCY_ONT2</strain>
    </source>
</reference>
<gene>
    <name evidence="10" type="ORF">RI129_001986</name>
</gene>
<feature type="binding site" evidence="6">
    <location>
        <position position="159"/>
    </location>
    <ligand>
        <name>hydrogencarbonate</name>
        <dbReference type="ChEBI" id="CHEBI:17544"/>
        <label>1</label>
    </ligand>
</feature>
<keyword evidence="5 7" id="KW-0408">Iron</keyword>
<evidence type="ECO:0000256" key="8">
    <source>
        <dbReference type="PIRSR" id="PIRSR002549-4"/>
    </source>
</evidence>
<feature type="binding site" evidence="6">
    <location>
        <position position="510"/>
    </location>
    <ligand>
        <name>hydrogencarbonate</name>
        <dbReference type="ChEBI" id="CHEBI:17544"/>
        <label>1</label>
    </ligand>
</feature>
<keyword evidence="5" id="KW-0406">Ion transport</keyword>
<evidence type="ECO:0000256" key="6">
    <source>
        <dbReference type="PIRSR" id="PIRSR002549-2"/>
    </source>
</evidence>
<evidence type="ECO:0000256" key="3">
    <source>
        <dbReference type="ARBA" id="ARBA00022737"/>
    </source>
</evidence>
<keyword evidence="4 8" id="KW-1015">Disulfide bond</keyword>
<name>A0AAN7ZUH2_9COLE</name>
<sequence length="745" mass="82979">MGDCFILALYFRLRMRIAVLLVALAAVAADSAWFHHRRYRRGTEHEFRFCIAEELMKDCNEMASETTKSPAKIVCISARDREDCSIKIKQREADFGVVDPEDMYIGKNVKDQDFKIFEEIVTLEEPEAEFRYEGVAVIHKDLKLENGIKSLKGLKSCHTGVGRNVGYKIPITKLKNMGILGPLNIPELSPRENELKAYSDFFDSCCIVGKWSPDPKIDAKLKERYSNLCKLCEEPKKCDYPDKFSGYDGALRCLAHNGGQIAWTKVIYVRKFFGLSVGITPAAPTNENPAEYAYLCPDGTRVPVTGTPCRWAARPWQGYMTNTAVVKTIDELRKKLSNLYTVGSKKKASWLEILELDEKTQPRESKLFAPGEYLDKANYTDVIERDYGPPFKTVRFCVTSNDELEKCKAFGRAAFSRDIRPRFDCILEESVKKCLATVRDNGADIITVDGGFVDLGKKHYNLKPIVSEMYGTLGDSYYAVAVVRKNSSYKSFADLRGAKSCHTGIGRTAGYNAPLYTLLKLNLIKKDECPYPSALSEFFSGGSCLPGAKDPLDKVPAKAAEKLCSLCGGNVDANDGTSLDSKCNSDTTESYFGYSGAFRCLAEGRGDITFIKHVTTTGNTDGNNPSAWAINLKSTDFELLCPDGGRAAVTEYEKCNLARVPAHMVVTSNSKTEAEVDEIRNALLQASKLFSKYPYIFKMFGTFNGKHDLLFKDYAVGLVSTNEDSETQHVYSNLLSTINACDENQ</sequence>
<dbReference type="AlphaFoldDB" id="A0AAN7ZUH2"/>
<evidence type="ECO:0000256" key="1">
    <source>
        <dbReference type="ARBA" id="ARBA00004613"/>
    </source>
</evidence>
<feature type="binding site" evidence="6">
    <location>
        <position position="509"/>
    </location>
    <ligand>
        <name>hydrogencarbonate</name>
        <dbReference type="ChEBI" id="CHEBI:17544"/>
        <label>1</label>
    </ligand>
</feature>
<evidence type="ECO:0000259" key="9">
    <source>
        <dbReference type="PROSITE" id="PS51408"/>
    </source>
</evidence>
<comment type="caution">
    <text evidence="10">The sequence shown here is derived from an EMBL/GenBank/DDBJ whole genome shotgun (WGS) entry which is preliminary data.</text>
</comment>
<feature type="binding site" evidence="6">
    <location>
        <position position="163"/>
    </location>
    <ligand>
        <name>hydrogencarbonate</name>
        <dbReference type="ChEBI" id="CHEBI:17544"/>
        <label>1</label>
    </ligand>
</feature>
<feature type="binding site" evidence="7">
    <location>
        <position position="594"/>
    </location>
    <ligand>
        <name>Fe(3+)</name>
        <dbReference type="ChEBI" id="CHEBI:29034"/>
        <label>2</label>
    </ligand>
</feature>
<dbReference type="GO" id="GO:0055037">
    <property type="term" value="C:recycling endosome"/>
    <property type="evidence" value="ECO:0007669"/>
    <property type="project" value="TreeGrafter"/>
</dbReference>
<feature type="disulfide bond" evidence="8">
    <location>
        <begin position="50"/>
        <end position="84"/>
    </location>
</feature>